<feature type="domain" description="ABC transporter" evidence="6">
    <location>
        <begin position="32"/>
        <end position="273"/>
    </location>
</feature>
<dbReference type="InterPro" id="IPR027417">
    <property type="entry name" value="P-loop_NTPase"/>
</dbReference>
<dbReference type="Proteomes" id="UP001231924">
    <property type="component" value="Unassembled WGS sequence"/>
</dbReference>
<evidence type="ECO:0000313" key="8">
    <source>
        <dbReference type="Proteomes" id="UP001231924"/>
    </source>
</evidence>
<dbReference type="SUPFAM" id="SSF52540">
    <property type="entry name" value="P-loop containing nucleoside triphosphate hydrolases"/>
    <property type="match status" value="1"/>
</dbReference>
<dbReference type="SMART" id="SM00382">
    <property type="entry name" value="AAA"/>
    <property type="match status" value="1"/>
</dbReference>
<organism evidence="7 8">
    <name type="scientific">Actinomycetospora termitidis</name>
    <dbReference type="NCBI Taxonomy" id="3053470"/>
    <lineage>
        <taxon>Bacteria</taxon>
        <taxon>Bacillati</taxon>
        <taxon>Actinomycetota</taxon>
        <taxon>Actinomycetes</taxon>
        <taxon>Pseudonocardiales</taxon>
        <taxon>Pseudonocardiaceae</taxon>
        <taxon>Actinomycetospora</taxon>
    </lineage>
</organism>
<gene>
    <name evidence="7" type="ORF">QRT03_15470</name>
</gene>
<keyword evidence="2" id="KW-0813">Transport</keyword>
<dbReference type="InterPro" id="IPR003439">
    <property type="entry name" value="ABC_transporter-like_ATP-bd"/>
</dbReference>
<dbReference type="Gene3D" id="3.40.50.300">
    <property type="entry name" value="P-loop containing nucleotide triphosphate hydrolases"/>
    <property type="match status" value="1"/>
</dbReference>
<dbReference type="EMBL" id="JASVWF010000003">
    <property type="protein sequence ID" value="MDL5157365.1"/>
    <property type="molecule type" value="Genomic_DNA"/>
</dbReference>
<dbReference type="NCBIfam" id="TIGR01727">
    <property type="entry name" value="oligo_HPY"/>
    <property type="match status" value="1"/>
</dbReference>
<dbReference type="Pfam" id="PF08352">
    <property type="entry name" value="oligo_HPY"/>
    <property type="match status" value="1"/>
</dbReference>
<accession>A0ABT7M9L9</accession>
<dbReference type="RefSeq" id="WP_286053795.1">
    <property type="nucleotide sequence ID" value="NZ_JASVWF010000003.1"/>
</dbReference>
<dbReference type="PROSITE" id="PS50893">
    <property type="entry name" value="ABC_TRANSPORTER_2"/>
    <property type="match status" value="1"/>
</dbReference>
<dbReference type="CDD" id="cd03257">
    <property type="entry name" value="ABC_NikE_OppD_transporters"/>
    <property type="match status" value="1"/>
</dbReference>
<dbReference type="InterPro" id="IPR003593">
    <property type="entry name" value="AAA+_ATPase"/>
</dbReference>
<dbReference type="PANTHER" id="PTHR43776:SF7">
    <property type="entry name" value="D,D-DIPEPTIDE TRANSPORT ATP-BINDING PROTEIN DDPF-RELATED"/>
    <property type="match status" value="1"/>
</dbReference>
<dbReference type="Pfam" id="PF00005">
    <property type="entry name" value="ABC_tran"/>
    <property type="match status" value="1"/>
</dbReference>
<evidence type="ECO:0000256" key="2">
    <source>
        <dbReference type="ARBA" id="ARBA00022448"/>
    </source>
</evidence>
<evidence type="ECO:0000256" key="4">
    <source>
        <dbReference type="ARBA" id="ARBA00022840"/>
    </source>
</evidence>
<name>A0ABT7M9L9_9PSEU</name>
<evidence type="ECO:0000256" key="3">
    <source>
        <dbReference type="ARBA" id="ARBA00022741"/>
    </source>
</evidence>
<comment type="caution">
    <text evidence="7">The sequence shown here is derived from an EMBL/GenBank/DDBJ whole genome shotgun (WGS) entry which is preliminary data.</text>
</comment>
<proteinExistence type="inferred from homology"/>
<reference evidence="7 8" key="1">
    <citation type="submission" date="2023-06" db="EMBL/GenBank/DDBJ databases">
        <title>Actinomycetospora Odt1-22.</title>
        <authorList>
            <person name="Supong K."/>
        </authorList>
    </citation>
    <scope>NUCLEOTIDE SEQUENCE [LARGE SCALE GENOMIC DNA]</scope>
    <source>
        <strain evidence="7 8">Odt1-22</strain>
    </source>
</reference>
<evidence type="ECO:0000256" key="5">
    <source>
        <dbReference type="SAM" id="MobiDB-lite"/>
    </source>
</evidence>
<dbReference type="InterPro" id="IPR013563">
    <property type="entry name" value="Oligopep_ABC_C"/>
</dbReference>
<dbReference type="InterPro" id="IPR050319">
    <property type="entry name" value="ABC_transp_ATP-bind"/>
</dbReference>
<evidence type="ECO:0000256" key="1">
    <source>
        <dbReference type="ARBA" id="ARBA00005417"/>
    </source>
</evidence>
<feature type="region of interest" description="Disordered" evidence="5">
    <location>
        <begin position="280"/>
        <end position="308"/>
    </location>
</feature>
<evidence type="ECO:0000313" key="7">
    <source>
        <dbReference type="EMBL" id="MDL5157365.1"/>
    </source>
</evidence>
<sequence>MTAPASDATTTSDGVRDGALLQVRDLTTTFPVRSNGVFRRTVGAVQAVTGVSLDVDAGETLGIVGESGCGKSTTGRSILQLIRPDSGSVVYDGRELVGLSAKEMRPLRRELAMVFQDPFGSLDPRLPVAELIAEPLRIHQVYAAESDLRARVDELLGLVGLKSEHRNRYSHEFSGGQRQRIGIARALAANPRLIVLDEPVSALDVSVQAGVVNLLEDLQERLGLSYLFIAHDLSVVRHISDRVAVMYLGKVVELGDAAQVYDNPRHPYTRALLSAVPLPDPSAERRRRKSRVVLSGEIPSPADPPSGCRFRTRCPKAQQRCADEVPLLRPSDAANRHTFACHFPDGDADSAA</sequence>
<keyword evidence="3" id="KW-0547">Nucleotide-binding</keyword>
<comment type="similarity">
    <text evidence="1">Belongs to the ABC transporter superfamily.</text>
</comment>
<dbReference type="GO" id="GO:0005524">
    <property type="term" value="F:ATP binding"/>
    <property type="evidence" value="ECO:0007669"/>
    <property type="project" value="UniProtKB-KW"/>
</dbReference>
<evidence type="ECO:0000259" key="6">
    <source>
        <dbReference type="PROSITE" id="PS50893"/>
    </source>
</evidence>
<dbReference type="PROSITE" id="PS00211">
    <property type="entry name" value="ABC_TRANSPORTER_1"/>
    <property type="match status" value="1"/>
</dbReference>
<keyword evidence="4 7" id="KW-0067">ATP-binding</keyword>
<protein>
    <submittedName>
        <fullName evidence="7">ATP-binding cassette domain-containing protein</fullName>
    </submittedName>
</protein>
<keyword evidence="8" id="KW-1185">Reference proteome</keyword>
<dbReference type="InterPro" id="IPR017871">
    <property type="entry name" value="ABC_transporter-like_CS"/>
</dbReference>
<dbReference type="PANTHER" id="PTHR43776">
    <property type="entry name" value="TRANSPORT ATP-BINDING PROTEIN"/>
    <property type="match status" value="1"/>
</dbReference>